<dbReference type="Proteomes" id="UP000694397">
    <property type="component" value="Chromosome 11"/>
</dbReference>
<dbReference type="Pfam" id="PF01335">
    <property type="entry name" value="DED"/>
    <property type="match status" value="1"/>
</dbReference>
<dbReference type="GO" id="GO:0043065">
    <property type="term" value="P:positive regulation of apoptotic process"/>
    <property type="evidence" value="ECO:0007669"/>
    <property type="project" value="Ensembl"/>
</dbReference>
<feature type="domain" description="Death" evidence="1">
    <location>
        <begin position="102"/>
        <end position="186"/>
    </location>
</feature>
<dbReference type="GO" id="GO:0031265">
    <property type="term" value="C:CD95 death-inducing signaling complex"/>
    <property type="evidence" value="ECO:0007669"/>
    <property type="project" value="TreeGrafter"/>
</dbReference>
<dbReference type="SMART" id="SM00005">
    <property type="entry name" value="DEATH"/>
    <property type="match status" value="1"/>
</dbReference>
<dbReference type="GO" id="GO:0005123">
    <property type="term" value="F:death receptor binding"/>
    <property type="evidence" value="ECO:0007669"/>
    <property type="project" value="TreeGrafter"/>
</dbReference>
<dbReference type="FunFam" id="1.10.533.10:FF:000059">
    <property type="entry name" value="Fas-associated via death domain"/>
    <property type="match status" value="1"/>
</dbReference>
<sequence length="193" mass="22112">MSGWEPVLLRISEGLSPDNLEAMKFLCRNDIGKKRLETIKSGIQLFQCLSEMNKVGARDTAFLRALLEDIQRPDLVDLLEKFDRCGPPGSGELPDAKEQEKLNIATEVIVDNMGRDWRMFGRKLGISDARLDHVREKHPFNLKEQVVELLREWRAMRKAEARVEALIEALRACRLNLTADLVEKEVSERNVTQ</sequence>
<dbReference type="CDD" id="cd08336">
    <property type="entry name" value="DED_FADD"/>
    <property type="match status" value="1"/>
</dbReference>
<evidence type="ECO:0000313" key="3">
    <source>
        <dbReference type="Ensembl" id="ENSSFOP00015047618.1"/>
    </source>
</evidence>
<evidence type="ECO:0000259" key="2">
    <source>
        <dbReference type="PROSITE" id="PS50168"/>
    </source>
</evidence>
<feature type="domain" description="DED" evidence="2">
    <location>
        <begin position="3"/>
        <end position="81"/>
    </location>
</feature>
<reference evidence="3" key="2">
    <citation type="submission" date="2025-08" db="UniProtKB">
        <authorList>
            <consortium name="Ensembl"/>
        </authorList>
    </citation>
    <scope>IDENTIFICATION</scope>
</reference>
<dbReference type="CTD" id="8772"/>
<organism evidence="3 4">
    <name type="scientific">Scleropages formosus</name>
    <name type="common">Asian bonytongue</name>
    <name type="synonym">Osteoglossum formosum</name>
    <dbReference type="NCBI Taxonomy" id="113540"/>
    <lineage>
        <taxon>Eukaryota</taxon>
        <taxon>Metazoa</taxon>
        <taxon>Chordata</taxon>
        <taxon>Craniata</taxon>
        <taxon>Vertebrata</taxon>
        <taxon>Euteleostomi</taxon>
        <taxon>Actinopterygii</taxon>
        <taxon>Neopterygii</taxon>
        <taxon>Teleostei</taxon>
        <taxon>Osteoglossocephala</taxon>
        <taxon>Osteoglossomorpha</taxon>
        <taxon>Osteoglossiformes</taxon>
        <taxon>Osteoglossidae</taxon>
        <taxon>Scleropages</taxon>
    </lineage>
</organism>
<evidence type="ECO:0000313" key="4">
    <source>
        <dbReference type="Proteomes" id="UP000694397"/>
    </source>
</evidence>
<keyword evidence="4" id="KW-1185">Reference proteome</keyword>
<dbReference type="Pfam" id="PF00531">
    <property type="entry name" value="Death"/>
    <property type="match status" value="1"/>
</dbReference>
<protein>
    <submittedName>
        <fullName evidence="3">Fas associated via death domain</fullName>
    </submittedName>
</protein>
<proteinExistence type="predicted"/>
<reference evidence="3 4" key="1">
    <citation type="submission" date="2019-04" db="EMBL/GenBank/DDBJ databases">
        <authorList>
            <consortium name="Wellcome Sanger Institute Data Sharing"/>
        </authorList>
    </citation>
    <scope>NUCLEOTIDE SEQUENCE [LARGE SCALE GENOMIC DNA]</scope>
</reference>
<dbReference type="PANTHER" id="PTHR15077">
    <property type="entry name" value="FAS-ASSOCIATING DEATH DOMAIN-CONTAINING PROTEIN FADD"/>
    <property type="match status" value="1"/>
</dbReference>
<dbReference type="GO" id="GO:0045089">
    <property type="term" value="P:positive regulation of innate immune response"/>
    <property type="evidence" value="ECO:0007669"/>
    <property type="project" value="TreeGrafter"/>
</dbReference>
<accession>A0A8C9T6G5</accession>
<dbReference type="Gene3D" id="1.10.533.10">
    <property type="entry name" value="Death Domain, Fas"/>
    <property type="match status" value="2"/>
</dbReference>
<dbReference type="OrthoDB" id="100767at2759"/>
<dbReference type="PROSITE" id="PS50017">
    <property type="entry name" value="DEATH_DOMAIN"/>
    <property type="match status" value="1"/>
</dbReference>
<reference evidence="3" key="3">
    <citation type="submission" date="2025-09" db="UniProtKB">
        <authorList>
            <consortium name="Ensembl"/>
        </authorList>
    </citation>
    <scope>IDENTIFICATION</scope>
</reference>
<dbReference type="InterPro" id="IPR016729">
    <property type="entry name" value="FADD"/>
</dbReference>
<dbReference type="PROSITE" id="PS50168">
    <property type="entry name" value="DED"/>
    <property type="match status" value="1"/>
</dbReference>
<dbReference type="GeneID" id="108941100"/>
<dbReference type="RefSeq" id="XP_018619109.1">
    <property type="nucleotide sequence ID" value="XM_018763593.2"/>
</dbReference>
<dbReference type="InterPro" id="IPR001875">
    <property type="entry name" value="DED_dom"/>
</dbReference>
<name>A0A8C9T6G5_SCLFO</name>
<dbReference type="InterPro" id="IPR011029">
    <property type="entry name" value="DEATH-like_dom_sf"/>
</dbReference>
<dbReference type="SMART" id="SM00031">
    <property type="entry name" value="DED"/>
    <property type="match status" value="1"/>
</dbReference>
<dbReference type="GO" id="GO:0089720">
    <property type="term" value="F:caspase binding"/>
    <property type="evidence" value="ECO:0007669"/>
    <property type="project" value="TreeGrafter"/>
</dbReference>
<dbReference type="Ensembl" id="ENSSFOT00015070245.1">
    <property type="protein sequence ID" value="ENSSFOP00015047618.1"/>
    <property type="gene ID" value="ENSSFOG00015032079.1"/>
</dbReference>
<dbReference type="PANTHER" id="PTHR15077:SF10">
    <property type="entry name" value="FAS-ASSOCIATED DEATH DOMAIN PROTEIN"/>
    <property type="match status" value="1"/>
</dbReference>
<dbReference type="GO" id="GO:0097191">
    <property type="term" value="P:extrinsic apoptotic signaling pathway"/>
    <property type="evidence" value="ECO:0007669"/>
    <property type="project" value="TreeGrafter"/>
</dbReference>
<dbReference type="SUPFAM" id="SSF47986">
    <property type="entry name" value="DEATH domain"/>
    <property type="match status" value="1"/>
</dbReference>
<dbReference type="GeneTree" id="ENSGT00390000002105"/>
<evidence type="ECO:0000259" key="1">
    <source>
        <dbReference type="PROSITE" id="PS50017"/>
    </source>
</evidence>
<dbReference type="AlphaFoldDB" id="A0A8C9T6G5"/>
<dbReference type="KEGG" id="sfm:108941100"/>
<dbReference type="InterPro" id="IPR000488">
    <property type="entry name" value="Death_dom"/>
</dbReference>
<gene>
    <name evidence="3" type="primary">FADD</name>
    <name evidence="3" type="synonym">fadd</name>
</gene>